<evidence type="ECO:0000313" key="1">
    <source>
        <dbReference type="EMBL" id="OCF28678.1"/>
    </source>
</evidence>
<dbReference type="KEGG" id="kbi:30204566"/>
<protein>
    <submittedName>
        <fullName evidence="1">Uncharacterized protein</fullName>
    </submittedName>
</protein>
<evidence type="ECO:0000313" key="2">
    <source>
        <dbReference type="EMBL" id="WVW79515.1"/>
    </source>
</evidence>
<reference evidence="1" key="1">
    <citation type="submission" date="2013-07" db="EMBL/GenBank/DDBJ databases">
        <title>The Genome Sequence of Cryptococcus bestiolae CBS10118.</title>
        <authorList>
            <consortium name="The Broad Institute Genome Sequencing Platform"/>
            <person name="Cuomo C."/>
            <person name="Litvintseva A."/>
            <person name="Chen Y."/>
            <person name="Heitman J."/>
            <person name="Sun S."/>
            <person name="Springer D."/>
            <person name="Dromer F."/>
            <person name="Young S.K."/>
            <person name="Zeng Q."/>
            <person name="Gargeya S."/>
            <person name="Fitzgerald M."/>
            <person name="Abouelleil A."/>
            <person name="Alvarado L."/>
            <person name="Berlin A.M."/>
            <person name="Chapman S.B."/>
            <person name="Dewar J."/>
            <person name="Goldberg J."/>
            <person name="Griggs A."/>
            <person name="Gujja S."/>
            <person name="Hansen M."/>
            <person name="Howarth C."/>
            <person name="Imamovic A."/>
            <person name="Larimer J."/>
            <person name="McCowan C."/>
            <person name="Murphy C."/>
            <person name="Pearson M."/>
            <person name="Priest M."/>
            <person name="Roberts A."/>
            <person name="Saif S."/>
            <person name="Shea T."/>
            <person name="Sykes S."/>
            <person name="Wortman J."/>
            <person name="Nusbaum C."/>
            <person name="Birren B."/>
        </authorList>
    </citation>
    <scope>NUCLEOTIDE SEQUENCE [LARGE SCALE GENOMIC DNA]</scope>
    <source>
        <strain evidence="1">CBS 10118</strain>
    </source>
</reference>
<reference evidence="2" key="4">
    <citation type="submission" date="2024-02" db="EMBL/GenBank/DDBJ databases">
        <title>Comparative genomics of Cryptococcus and Kwoniella reveals pathogenesis evolution and contrasting modes of karyotype evolution via chromosome fusion or intercentromeric recombination.</title>
        <authorList>
            <person name="Coelho M.A."/>
            <person name="David-Palma M."/>
            <person name="Shea T."/>
            <person name="Bowers K."/>
            <person name="McGinley-Smith S."/>
            <person name="Mohammad A.W."/>
            <person name="Gnirke A."/>
            <person name="Yurkov A.M."/>
            <person name="Nowrousian M."/>
            <person name="Sun S."/>
            <person name="Cuomo C.A."/>
            <person name="Heitman J."/>
        </authorList>
    </citation>
    <scope>NUCLEOTIDE SEQUENCE</scope>
    <source>
        <strain evidence="2">CBS 10118</strain>
    </source>
</reference>
<gene>
    <name evidence="1" type="ORF">I302_00167</name>
    <name evidence="2" type="ORF">I302_101484</name>
</gene>
<dbReference type="VEuPathDB" id="FungiDB:I302_00167"/>
<proteinExistence type="predicted"/>
<name>A0A1B9GCE6_9TREE</name>
<dbReference type="EMBL" id="KI894018">
    <property type="protein sequence ID" value="OCF28678.1"/>
    <property type="molecule type" value="Genomic_DNA"/>
</dbReference>
<dbReference type="EMBL" id="CP144541">
    <property type="protein sequence ID" value="WVW79515.1"/>
    <property type="molecule type" value="Genomic_DNA"/>
</dbReference>
<keyword evidence="3" id="KW-1185">Reference proteome</keyword>
<reference evidence="2" key="2">
    <citation type="submission" date="2013-07" db="EMBL/GenBank/DDBJ databases">
        <authorList>
            <consortium name="The Broad Institute Genome Sequencing Platform"/>
            <person name="Cuomo C."/>
            <person name="Litvintseva A."/>
            <person name="Chen Y."/>
            <person name="Heitman J."/>
            <person name="Sun S."/>
            <person name="Springer D."/>
            <person name="Dromer F."/>
            <person name="Young S.K."/>
            <person name="Zeng Q."/>
            <person name="Gargeya S."/>
            <person name="Fitzgerald M."/>
            <person name="Abouelleil A."/>
            <person name="Alvarado L."/>
            <person name="Berlin A.M."/>
            <person name="Chapman S.B."/>
            <person name="Dewar J."/>
            <person name="Goldberg J."/>
            <person name="Griggs A."/>
            <person name="Gujja S."/>
            <person name="Hansen M."/>
            <person name="Howarth C."/>
            <person name="Imamovic A."/>
            <person name="Larimer J."/>
            <person name="McCowan C."/>
            <person name="Murphy C."/>
            <person name="Pearson M."/>
            <person name="Priest M."/>
            <person name="Roberts A."/>
            <person name="Saif S."/>
            <person name="Shea T."/>
            <person name="Sykes S."/>
            <person name="Wortman J."/>
            <person name="Nusbaum C."/>
            <person name="Birren B."/>
        </authorList>
    </citation>
    <scope>NUCLEOTIDE SEQUENCE</scope>
    <source>
        <strain evidence="2">CBS 10118</strain>
    </source>
</reference>
<accession>A0A1B9GCE6</accession>
<dbReference type="Proteomes" id="UP000092730">
    <property type="component" value="Chromosome 1"/>
</dbReference>
<dbReference type="AlphaFoldDB" id="A0A1B9GCE6"/>
<dbReference type="RefSeq" id="XP_019049748.1">
    <property type="nucleotide sequence ID" value="XM_019186870.1"/>
</dbReference>
<evidence type="ECO:0000313" key="3">
    <source>
        <dbReference type="Proteomes" id="UP000092730"/>
    </source>
</evidence>
<sequence>MTSNCTFSSSACARFMCEKQNATIVITPLGDSCNASYPTITSLLGSDVSTPCVNQTIGCDLTPSQRNSSGRRSTSNAGWLAALVLLLGAQGALGAKLGTVEVSQPPVAPAANVTAAIEALEAQYPHAPPQTQIHSISLGGNFTLDEVNHFLQHIGESAIEHPKLEDRDCPPLYNQYSATVTAT</sequence>
<reference evidence="1" key="3">
    <citation type="submission" date="2014-01" db="EMBL/GenBank/DDBJ databases">
        <title>Evolution of pathogenesis and genome organization in the Tremellales.</title>
        <authorList>
            <person name="Cuomo C."/>
            <person name="Litvintseva A."/>
            <person name="Heitman J."/>
            <person name="Chen Y."/>
            <person name="Sun S."/>
            <person name="Springer D."/>
            <person name="Dromer F."/>
            <person name="Young S."/>
            <person name="Zeng Q."/>
            <person name="Chapman S."/>
            <person name="Gujja S."/>
            <person name="Saif S."/>
            <person name="Birren B."/>
        </authorList>
    </citation>
    <scope>NUCLEOTIDE SEQUENCE</scope>
    <source>
        <strain evidence="1">CBS 10118</strain>
    </source>
</reference>
<dbReference type="GeneID" id="30204566"/>
<organism evidence="1">
    <name type="scientific">Kwoniella bestiolae CBS 10118</name>
    <dbReference type="NCBI Taxonomy" id="1296100"/>
    <lineage>
        <taxon>Eukaryota</taxon>
        <taxon>Fungi</taxon>
        <taxon>Dikarya</taxon>
        <taxon>Basidiomycota</taxon>
        <taxon>Agaricomycotina</taxon>
        <taxon>Tremellomycetes</taxon>
        <taxon>Tremellales</taxon>
        <taxon>Cryptococcaceae</taxon>
        <taxon>Kwoniella</taxon>
    </lineage>
</organism>